<dbReference type="RefSeq" id="WP_249514127.1">
    <property type="nucleotide sequence ID" value="NZ_CP093366.1"/>
</dbReference>
<feature type="domain" description="WxL Interacting Protein peptidoglycan binding" evidence="2">
    <location>
        <begin position="33"/>
        <end position="149"/>
    </location>
</feature>
<organism evidence="4 5">
    <name type="scientific">Bombilactobacillus folatiphilus</name>
    <dbReference type="NCBI Taxonomy" id="2923362"/>
    <lineage>
        <taxon>Bacteria</taxon>
        <taxon>Bacillati</taxon>
        <taxon>Bacillota</taxon>
        <taxon>Bacilli</taxon>
        <taxon>Lactobacillales</taxon>
        <taxon>Lactobacillaceae</taxon>
        <taxon>Bombilactobacillus</taxon>
    </lineage>
</organism>
<proteinExistence type="predicted"/>
<keyword evidence="1" id="KW-1133">Transmembrane helix</keyword>
<keyword evidence="5" id="KW-1185">Reference proteome</keyword>
<dbReference type="Pfam" id="PF11797">
    <property type="entry name" value="WxLIP_HBD"/>
    <property type="match status" value="1"/>
</dbReference>
<dbReference type="Pfam" id="PF06030">
    <property type="entry name" value="WxLIP_PGBD"/>
    <property type="match status" value="1"/>
</dbReference>
<dbReference type="EMBL" id="CP093366">
    <property type="protein sequence ID" value="UQS81859.1"/>
    <property type="molecule type" value="Genomic_DNA"/>
</dbReference>
<feature type="domain" description="WxL Interacting Protein host binding" evidence="3">
    <location>
        <begin position="163"/>
        <end position="306"/>
    </location>
</feature>
<evidence type="ECO:0000313" key="4">
    <source>
        <dbReference type="EMBL" id="UQS81859.1"/>
    </source>
</evidence>
<feature type="transmembrane region" description="Helical" evidence="1">
    <location>
        <begin position="315"/>
        <end position="336"/>
    </location>
</feature>
<dbReference type="Proteomes" id="UP000831495">
    <property type="component" value="Chromosome"/>
</dbReference>
<sequence>MNHLKQMLMALLTAFGISFITAVPLHATVGNYGIRPNYSSNQVVKNGQIDIFGTPGSTQNISISVVNKDTKDHRYTVTVNTAYTNNGGTYSYSKKKVSDPSLKIKLANLVSPRVQTVSVPAGKEVDVNFQIKIPKKRFSGYLMGGIGVQPAKGEKAYKTVAKNGTLLTNKFFQGVPLKVRQDKNSTMQPKFRARQVTAFANASGKGQRGVKANLQNYVKGFNGNINAKATVTKRPNDHKFKKTATLTGMSPAPNSNFDYLIDWGSTPLQAGNYHLHVKLTSSDKTQSWVVDKDFTITSADAGKYNKLSGIKPNYLWLWILIAVLVLLLVLGLGIYFGRRNNKKQN</sequence>
<gene>
    <name evidence="4" type="ORF">MOO45_06600</name>
</gene>
<dbReference type="InterPro" id="IPR010317">
    <property type="entry name" value="WxLIP_PGBD"/>
</dbReference>
<evidence type="ECO:0000256" key="1">
    <source>
        <dbReference type="SAM" id="Phobius"/>
    </source>
</evidence>
<protein>
    <submittedName>
        <fullName evidence="4">DUF916 and DUF3324 domain-containing protein</fullName>
    </submittedName>
</protein>
<evidence type="ECO:0000259" key="2">
    <source>
        <dbReference type="Pfam" id="PF06030"/>
    </source>
</evidence>
<reference evidence="4" key="1">
    <citation type="journal article" date="2022" name="Int. J. Syst. Evol. Microbiol.">
        <title>Apilactobacillus apisilvae sp. nov., Nicolia spurrieriana gen. nov. sp. nov., Bombilactobacillus folatiphilus sp. nov. and Bombilactobacillus thymidiniphilus sp. nov., four new lactic acid bacterial isolates from stingless bees Tetragonula carbonaria and Austroplebeia australis.</title>
        <authorList>
            <person name="Oliphant S.A."/>
            <person name="Watson-Haigh N.S."/>
            <person name="Sumby K.M."/>
            <person name="Gardner J."/>
            <person name="Groom S."/>
            <person name="Jiranek V."/>
        </authorList>
    </citation>
    <scope>NUCLEOTIDE SEQUENCE</scope>
    <source>
        <strain evidence="4">SG4_D2</strain>
    </source>
</reference>
<keyword evidence="1" id="KW-0472">Membrane</keyword>
<name>A0ABY4P831_9LACO</name>
<evidence type="ECO:0000313" key="5">
    <source>
        <dbReference type="Proteomes" id="UP000831495"/>
    </source>
</evidence>
<evidence type="ECO:0000259" key="3">
    <source>
        <dbReference type="Pfam" id="PF11797"/>
    </source>
</evidence>
<dbReference type="InterPro" id="IPR021759">
    <property type="entry name" value="WxLIP_HBD"/>
</dbReference>
<accession>A0ABY4P831</accession>
<keyword evidence="1" id="KW-0812">Transmembrane</keyword>